<sequence>MSTPESTDTAQFLSSFKGFMDKAVAQSKQEEPIFATYLHQHFGIDPKELPVVGEQFEKADQPNFQIALTRMIDIHGWNAKLLGITAPNEYMGIKVASLLNTQRQNQASEGPVEYVNVVLHDETSMACIQTGFYLFQKDNHRLALLISGARNPFGDLNIRVEVVARVREDAEAFLSELRITMRRYNVYRNHVISIAMNNQRLLDVKFHHLPVITRDNIILPEGTLEHIERQTIRFAQLSKKLQRAQRHIKRGLLLYGPPGTGKTLSAMYIANQMPERTVLLVTGQNTGLIQKSCELARLLQPATVIIEDVDLIAEERTNQNQACNALLFELLNQMDGISDDADILFLLTTNRPDILEPALAARPGRIDLAIEISLPDRDCRRRLFELYSQGLTLQLLEQEQILNQTEGVSATFIRELLRKAALISADENEAREQLIIEDKHIDDALKELLFEGGEITKRLLGAGHTF</sequence>
<proteinExistence type="inferred from homology"/>
<accession>A0A402AZZ5</accession>
<evidence type="ECO:0000259" key="4">
    <source>
        <dbReference type="SMART" id="SM00382"/>
    </source>
</evidence>
<reference evidence="6" key="1">
    <citation type="submission" date="2018-12" db="EMBL/GenBank/DDBJ databases">
        <title>Tengunoibacter tsumagoiensis gen. nov., sp. nov., Dictyobacter kobayashii sp. nov., D. alpinus sp. nov., and D. joshuensis sp. nov. and description of Dictyobacteraceae fam. nov. within the order Ktedonobacterales isolated from Tengu-no-mugimeshi.</title>
        <authorList>
            <person name="Wang C.M."/>
            <person name="Zheng Y."/>
            <person name="Sakai Y."/>
            <person name="Toyoda A."/>
            <person name="Minakuchi Y."/>
            <person name="Abe K."/>
            <person name="Yokota A."/>
            <person name="Yabe S."/>
        </authorList>
    </citation>
    <scope>NUCLEOTIDE SEQUENCE [LARGE SCALE GENOMIC DNA]</scope>
    <source>
        <strain evidence="6">Uno16</strain>
    </source>
</reference>
<keyword evidence="3" id="KW-0067">ATP-binding</keyword>
<feature type="domain" description="AAA+ ATPase" evidence="4">
    <location>
        <begin position="248"/>
        <end position="376"/>
    </location>
</feature>
<dbReference type="Proteomes" id="UP000287171">
    <property type="component" value="Unassembled WGS sequence"/>
</dbReference>
<dbReference type="PANTHER" id="PTHR23073">
    <property type="entry name" value="26S PROTEASOME REGULATORY SUBUNIT"/>
    <property type="match status" value="1"/>
</dbReference>
<dbReference type="SUPFAM" id="SSF52540">
    <property type="entry name" value="P-loop containing nucleoside triphosphate hydrolases"/>
    <property type="match status" value="1"/>
</dbReference>
<dbReference type="InterPro" id="IPR003959">
    <property type="entry name" value="ATPase_AAA_core"/>
</dbReference>
<comment type="similarity">
    <text evidence="1">Belongs to the AAA ATPase family.</text>
</comment>
<organism evidence="5 6">
    <name type="scientific">Dictyobacter alpinus</name>
    <dbReference type="NCBI Taxonomy" id="2014873"/>
    <lineage>
        <taxon>Bacteria</taxon>
        <taxon>Bacillati</taxon>
        <taxon>Chloroflexota</taxon>
        <taxon>Ktedonobacteria</taxon>
        <taxon>Ktedonobacterales</taxon>
        <taxon>Dictyobacteraceae</taxon>
        <taxon>Dictyobacter</taxon>
    </lineage>
</organism>
<name>A0A402AZZ5_9CHLR</name>
<evidence type="ECO:0000256" key="3">
    <source>
        <dbReference type="ARBA" id="ARBA00022840"/>
    </source>
</evidence>
<dbReference type="CDD" id="cd19481">
    <property type="entry name" value="RecA-like_protease"/>
    <property type="match status" value="1"/>
</dbReference>
<keyword evidence="5" id="KW-0131">Cell cycle</keyword>
<dbReference type="InterPro" id="IPR003593">
    <property type="entry name" value="AAA+_ATPase"/>
</dbReference>
<dbReference type="SMART" id="SM00382">
    <property type="entry name" value="AAA"/>
    <property type="match status" value="1"/>
</dbReference>
<dbReference type="Pfam" id="PF00004">
    <property type="entry name" value="AAA"/>
    <property type="match status" value="1"/>
</dbReference>
<protein>
    <submittedName>
        <fullName evidence="5">Cell division protein FtsH</fullName>
    </submittedName>
</protein>
<evidence type="ECO:0000313" key="5">
    <source>
        <dbReference type="EMBL" id="GCE24665.1"/>
    </source>
</evidence>
<evidence type="ECO:0000256" key="1">
    <source>
        <dbReference type="ARBA" id="ARBA00006914"/>
    </source>
</evidence>
<dbReference type="GO" id="GO:0016887">
    <property type="term" value="F:ATP hydrolysis activity"/>
    <property type="evidence" value="ECO:0007669"/>
    <property type="project" value="InterPro"/>
</dbReference>
<evidence type="ECO:0000313" key="6">
    <source>
        <dbReference type="Proteomes" id="UP000287171"/>
    </source>
</evidence>
<dbReference type="GO" id="GO:0051301">
    <property type="term" value="P:cell division"/>
    <property type="evidence" value="ECO:0007669"/>
    <property type="project" value="UniProtKB-KW"/>
</dbReference>
<dbReference type="EMBL" id="BIFT01000001">
    <property type="protein sequence ID" value="GCE24665.1"/>
    <property type="molecule type" value="Genomic_DNA"/>
</dbReference>
<comment type="caution">
    <text evidence="5">The sequence shown here is derived from an EMBL/GenBank/DDBJ whole genome shotgun (WGS) entry which is preliminary data.</text>
</comment>
<dbReference type="AlphaFoldDB" id="A0A402AZZ5"/>
<dbReference type="GO" id="GO:0005524">
    <property type="term" value="F:ATP binding"/>
    <property type="evidence" value="ECO:0007669"/>
    <property type="project" value="UniProtKB-KW"/>
</dbReference>
<dbReference type="InterPro" id="IPR050221">
    <property type="entry name" value="26S_Proteasome_ATPase"/>
</dbReference>
<keyword evidence="5" id="KW-0132">Cell division</keyword>
<dbReference type="Gene3D" id="1.10.8.60">
    <property type="match status" value="1"/>
</dbReference>
<gene>
    <name evidence="5" type="primary">ftsH_1</name>
    <name evidence="5" type="ORF">KDA_01490</name>
</gene>
<keyword evidence="2" id="KW-0547">Nucleotide-binding</keyword>
<dbReference type="Gene3D" id="3.40.50.300">
    <property type="entry name" value="P-loop containing nucleotide triphosphate hydrolases"/>
    <property type="match status" value="1"/>
</dbReference>
<dbReference type="RefSeq" id="WP_218027388.1">
    <property type="nucleotide sequence ID" value="NZ_BIFT01000001.1"/>
</dbReference>
<keyword evidence="6" id="KW-1185">Reference proteome</keyword>
<dbReference type="InterPro" id="IPR027417">
    <property type="entry name" value="P-loop_NTPase"/>
</dbReference>
<evidence type="ECO:0000256" key="2">
    <source>
        <dbReference type="ARBA" id="ARBA00022741"/>
    </source>
</evidence>